<accession>A0ACB5REE2</accession>
<evidence type="ECO:0000313" key="2">
    <source>
        <dbReference type="Proteomes" id="UP001058074"/>
    </source>
</evidence>
<name>A0ACB5REE2_9CLOT</name>
<organism evidence="1 2">
    <name type="scientific">Inconstantimicrobium mannanitabidum</name>
    <dbReference type="NCBI Taxonomy" id="1604901"/>
    <lineage>
        <taxon>Bacteria</taxon>
        <taxon>Bacillati</taxon>
        <taxon>Bacillota</taxon>
        <taxon>Clostridia</taxon>
        <taxon>Eubacteriales</taxon>
        <taxon>Clostridiaceae</taxon>
        <taxon>Inconstantimicrobium</taxon>
    </lineage>
</organism>
<dbReference type="Proteomes" id="UP001058074">
    <property type="component" value="Unassembled WGS sequence"/>
</dbReference>
<reference evidence="1" key="1">
    <citation type="journal article" date="2025" name="Int. J. Syst. Evol. Microbiol.">
        <title>Inconstantimicrobium mannanitabidum sp. nov., a novel member of the family Clostridiaceae isolated from anoxic soil under the treatment of reductive soil disinfestation.</title>
        <authorList>
            <person name="Ueki A."/>
            <person name="Tonouchi A."/>
            <person name="Honma S."/>
            <person name="Kaku N."/>
            <person name="Ueki K."/>
        </authorList>
    </citation>
    <scope>NUCLEOTIDE SEQUENCE</scope>
    <source>
        <strain evidence="1">TW13</strain>
    </source>
</reference>
<keyword evidence="2" id="KW-1185">Reference proteome</keyword>
<proteinExistence type="predicted"/>
<evidence type="ECO:0000313" key="1">
    <source>
        <dbReference type="EMBL" id="GKX67126.1"/>
    </source>
</evidence>
<protein>
    <submittedName>
        <fullName evidence="1">Thioredoxin domain-containing protein</fullName>
    </submittedName>
</protein>
<comment type="caution">
    <text evidence="1">The sequence shown here is derived from an EMBL/GenBank/DDBJ whole genome shotgun (WGS) entry which is preliminary data.</text>
</comment>
<gene>
    <name evidence="1" type="ORF">rsdtw13_23840</name>
</gene>
<sequence length="677" mass="78345">MPTINKVANRLINEKSPYLLQHANNPVNWYPWGDEAFNKARSEDKPIFLSIGYSTCHWCHVMEHESFEDEEVAQLMNDNFVAIKVDREERPDVDSVYMTVCQALTGHGGWPLTIIMTPDQKPFYAGTYFPKYSRYGMPGVMDILHSVSEQWEGNKSDILDSTENIVSQLGNYFNIGTNQNRLNPNILTNGFTQLWDNFDEKYGGFGSAPKFPTPHKLMFLLRYYDENGEKIALDMVEKTLESMYRGGLYDHVGFGFSRYSTDEKWLVPHFEKMLYDNALLVMTYLEAYEVTKKELYKTIAENVLDYVFRQMVGKEGGFYSAEDADSEGEEGKFYVFNPVEIKRTLGDEEGDIFNKYFDITEEGNFEGKNIPNLINNKNFQKYDSKINESRKKVLEYRNLRMNLHKDDKILTAWNGLMIAAMGKAYRITGEEKYIECADKAVNLIFNSLVDKDGRLLARYRDGESLYKGYLDDYAFLTWGLIELYEGSFKLEYLKKAIELNREMIRLFWDDDKAGFFIYGKDGEKLIARPKELYDGAMPSGNSVAAYNLIKLSRFTGQKELEELAEKQLDFITSNLYGGEINHSFYLMAASFALSKSKELVCVVENDNDLENLKVQLRKKPNFNLTVLVKTNKNEKELEEIVPFSKDYTTINNKSTYYLCENNTCQAPVNNFEDLFDK</sequence>
<dbReference type="EMBL" id="BROD01000001">
    <property type="protein sequence ID" value="GKX67126.1"/>
    <property type="molecule type" value="Genomic_DNA"/>
</dbReference>